<evidence type="ECO:0000313" key="2">
    <source>
        <dbReference type="EMBL" id="KAF4472588.1"/>
    </source>
</evidence>
<reference evidence="2 3" key="1">
    <citation type="submission" date="2020-01" db="EMBL/GenBank/DDBJ databases">
        <title>Identification and distribution of gene clusters putatively required for synthesis of sphingolipid metabolism inhibitors in phylogenetically diverse species of the filamentous fungus Fusarium.</title>
        <authorList>
            <person name="Kim H.-S."/>
            <person name="Busman M."/>
            <person name="Brown D.W."/>
            <person name="Divon H."/>
            <person name="Uhlig S."/>
            <person name="Proctor R.H."/>
        </authorList>
    </citation>
    <scope>NUCLEOTIDE SEQUENCE [LARGE SCALE GENOMIC DNA]</scope>
    <source>
        <strain evidence="2 3">NRRL 20459</strain>
    </source>
</reference>
<keyword evidence="1" id="KW-0732">Signal</keyword>
<dbReference type="AlphaFoldDB" id="A0A8H4LRC2"/>
<dbReference type="EMBL" id="JAADYS010000060">
    <property type="protein sequence ID" value="KAF4472588.1"/>
    <property type="molecule type" value="Genomic_DNA"/>
</dbReference>
<organism evidence="2 3">
    <name type="scientific">Fusarium albosuccineum</name>
    <dbReference type="NCBI Taxonomy" id="1237068"/>
    <lineage>
        <taxon>Eukaryota</taxon>
        <taxon>Fungi</taxon>
        <taxon>Dikarya</taxon>
        <taxon>Ascomycota</taxon>
        <taxon>Pezizomycotina</taxon>
        <taxon>Sordariomycetes</taxon>
        <taxon>Hypocreomycetidae</taxon>
        <taxon>Hypocreales</taxon>
        <taxon>Nectriaceae</taxon>
        <taxon>Fusarium</taxon>
        <taxon>Fusarium decemcellulare species complex</taxon>
    </lineage>
</organism>
<feature type="chain" id="PRO_5034609965" evidence="1">
    <location>
        <begin position="18"/>
        <end position="240"/>
    </location>
</feature>
<sequence length="240" mass="24761">MKFSLFSAVAMAASVMAAPLVDGVTKNLPVKVPAAVPELPALPALPVSKVARSYEVVESTKKTVTSYKSVDIKNTATIVKVLTVTVSEVKTKTSAIKVVLTKVKANKITNAVAVTEVVELLTSIHLKLVTVVGQLTGVVGLHITASDVTAILNLVVGLVKEILSIVEQIVACLGLEGAIKAIVGALIHIIQSLILVLIGLIGDLIPGVINILCPILTSFDGSVLGSILTPVAGILKGLTV</sequence>
<gene>
    <name evidence="2" type="ORF">FALBO_506</name>
</gene>
<dbReference type="OrthoDB" id="5105301at2759"/>
<comment type="caution">
    <text evidence="2">The sequence shown here is derived from an EMBL/GenBank/DDBJ whole genome shotgun (WGS) entry which is preliminary data.</text>
</comment>
<name>A0A8H4LRC2_9HYPO</name>
<keyword evidence="3" id="KW-1185">Reference proteome</keyword>
<proteinExistence type="predicted"/>
<feature type="signal peptide" evidence="1">
    <location>
        <begin position="1"/>
        <end position="17"/>
    </location>
</feature>
<evidence type="ECO:0000313" key="3">
    <source>
        <dbReference type="Proteomes" id="UP000554235"/>
    </source>
</evidence>
<accession>A0A8H4LRC2</accession>
<protein>
    <submittedName>
        <fullName evidence="2">Uncharacterized protein</fullName>
    </submittedName>
</protein>
<dbReference type="Proteomes" id="UP000554235">
    <property type="component" value="Unassembled WGS sequence"/>
</dbReference>
<evidence type="ECO:0000256" key="1">
    <source>
        <dbReference type="SAM" id="SignalP"/>
    </source>
</evidence>